<feature type="transmembrane region" description="Helical" evidence="1">
    <location>
        <begin position="257"/>
        <end position="273"/>
    </location>
</feature>
<feature type="transmembrane region" description="Helical" evidence="1">
    <location>
        <begin position="72"/>
        <end position="91"/>
    </location>
</feature>
<keyword evidence="1" id="KW-1133">Transmembrane helix</keyword>
<evidence type="ECO:0000259" key="2">
    <source>
        <dbReference type="Pfam" id="PF13240"/>
    </source>
</evidence>
<dbReference type="EMBL" id="WNJO01000008">
    <property type="protein sequence ID" value="MTV82649.1"/>
    <property type="molecule type" value="Genomic_DNA"/>
</dbReference>
<feature type="transmembrane region" description="Helical" evidence="1">
    <location>
        <begin position="293"/>
        <end position="315"/>
    </location>
</feature>
<feature type="transmembrane region" description="Helical" evidence="1">
    <location>
        <begin position="176"/>
        <end position="195"/>
    </location>
</feature>
<dbReference type="Proteomes" id="UP000466388">
    <property type="component" value="Unassembled WGS sequence"/>
</dbReference>
<name>A0A7X3C3T4_9LACO</name>
<evidence type="ECO:0000313" key="4">
    <source>
        <dbReference type="Proteomes" id="UP000466388"/>
    </source>
</evidence>
<evidence type="ECO:0000256" key="1">
    <source>
        <dbReference type="SAM" id="Phobius"/>
    </source>
</evidence>
<keyword evidence="1" id="KW-0472">Membrane</keyword>
<sequence>MATIICPSCGHAIPANSTFCPDCGFALTAVNAKNQDQALRESSLSRKRRRSADSWQRRLIPNWQHLRQVGQFMLTNSWFLLVVYVVTLVLNDWRWEILGLFLLTCYLFPLLSGRTVFFGTGPLERKNETLPGGPKTGAQPVDTQFEREKQSVSRAAESVKVGRPTNKLRFHLMPNLEFRLGTILIIPSLIVYLVARQVITRNGGQTNQLFNRPGLGVTADVYVISLGLLGIAAALVLGGCVKGITHHHIGGQRFKRWALTAAILAILLAIGLYQNAGVAATSSSSVLTAIGNYLITFLPWAAVILYGVGIIKNLITPQRW</sequence>
<organism evidence="3 4">
    <name type="scientific">Secundilactobacillus folii</name>
    <dbReference type="NCBI Taxonomy" id="2678357"/>
    <lineage>
        <taxon>Bacteria</taxon>
        <taxon>Bacillati</taxon>
        <taxon>Bacillota</taxon>
        <taxon>Bacilli</taxon>
        <taxon>Lactobacillales</taxon>
        <taxon>Lactobacillaceae</taxon>
        <taxon>Secundilactobacillus</taxon>
    </lineage>
</organism>
<accession>A0A7X3C3T4</accession>
<keyword evidence="4" id="KW-1185">Reference proteome</keyword>
<proteinExistence type="predicted"/>
<protein>
    <submittedName>
        <fullName evidence="3">Zinc-ribbon domain-containing protein</fullName>
    </submittedName>
</protein>
<feature type="domain" description="Zinc-ribbon" evidence="2">
    <location>
        <begin position="6"/>
        <end position="27"/>
    </location>
</feature>
<keyword evidence="1" id="KW-0812">Transmembrane</keyword>
<feature type="transmembrane region" description="Helical" evidence="1">
    <location>
        <begin position="221"/>
        <end position="245"/>
    </location>
</feature>
<feature type="transmembrane region" description="Helical" evidence="1">
    <location>
        <begin position="97"/>
        <end position="117"/>
    </location>
</feature>
<reference evidence="3 4" key="1">
    <citation type="submission" date="2019-11" db="EMBL/GenBank/DDBJ databases">
        <title>Lactobacillus sp. nov. CRM56-3, isolated from fermented tea leaves.</title>
        <authorList>
            <person name="Phuengjayaem S."/>
            <person name="Tanasupawat S."/>
        </authorList>
    </citation>
    <scope>NUCLEOTIDE SEQUENCE [LARGE SCALE GENOMIC DNA]</scope>
    <source>
        <strain evidence="3 4">CRM56-3</strain>
    </source>
</reference>
<evidence type="ECO:0000313" key="3">
    <source>
        <dbReference type="EMBL" id="MTV82649.1"/>
    </source>
</evidence>
<dbReference type="Pfam" id="PF13240">
    <property type="entry name" value="Zn_Ribbon_1"/>
    <property type="match status" value="1"/>
</dbReference>
<dbReference type="AlphaFoldDB" id="A0A7X3C3T4"/>
<gene>
    <name evidence="3" type="ORF">GM612_08315</name>
</gene>
<comment type="caution">
    <text evidence="3">The sequence shown here is derived from an EMBL/GenBank/DDBJ whole genome shotgun (WGS) entry which is preliminary data.</text>
</comment>
<dbReference type="InterPro" id="IPR026870">
    <property type="entry name" value="Zinc_ribbon_dom"/>
</dbReference>
<dbReference type="RefSeq" id="WP_155431917.1">
    <property type="nucleotide sequence ID" value="NZ_WNJO01000008.1"/>
</dbReference>